<comment type="caution">
    <text evidence="1">The sequence shown here is derived from an EMBL/GenBank/DDBJ whole genome shotgun (WGS) entry which is preliminary data.</text>
</comment>
<evidence type="ECO:0000313" key="2">
    <source>
        <dbReference type="Proteomes" id="UP000683925"/>
    </source>
</evidence>
<reference evidence="1" key="1">
    <citation type="submission" date="2021-01" db="EMBL/GenBank/DDBJ databases">
        <authorList>
            <consortium name="Genoscope - CEA"/>
            <person name="William W."/>
        </authorList>
    </citation>
    <scope>NUCLEOTIDE SEQUENCE</scope>
</reference>
<proteinExistence type="predicted"/>
<dbReference type="Proteomes" id="UP000683925">
    <property type="component" value="Unassembled WGS sequence"/>
</dbReference>
<dbReference type="AlphaFoldDB" id="A0A8S1TYP1"/>
<evidence type="ECO:0000313" key="1">
    <source>
        <dbReference type="EMBL" id="CAD8157985.1"/>
    </source>
</evidence>
<organism evidence="1 2">
    <name type="scientific">Paramecium octaurelia</name>
    <dbReference type="NCBI Taxonomy" id="43137"/>
    <lineage>
        <taxon>Eukaryota</taxon>
        <taxon>Sar</taxon>
        <taxon>Alveolata</taxon>
        <taxon>Ciliophora</taxon>
        <taxon>Intramacronucleata</taxon>
        <taxon>Oligohymenophorea</taxon>
        <taxon>Peniculida</taxon>
        <taxon>Parameciidae</taxon>
        <taxon>Paramecium</taxon>
    </lineage>
</organism>
<gene>
    <name evidence="1" type="ORF">POCTA_138.1.T0340264</name>
</gene>
<accession>A0A8S1TYP1</accession>
<name>A0A8S1TYP1_PAROT</name>
<dbReference type="EMBL" id="CAJJDP010000034">
    <property type="protein sequence ID" value="CAD8157985.1"/>
    <property type="molecule type" value="Genomic_DNA"/>
</dbReference>
<keyword evidence="2" id="KW-1185">Reference proteome</keyword>
<sequence>MIWVEYFQISSSASKLNLLPTVQEDKHVSPLYGQEIQIKLGHQERTGRLS</sequence>
<protein>
    <submittedName>
        <fullName evidence="1">Uncharacterized protein</fullName>
    </submittedName>
</protein>